<dbReference type="InterPro" id="IPR008271">
    <property type="entry name" value="Ser/Thr_kinase_AS"/>
</dbReference>
<dbReference type="AlphaFoldDB" id="A0A0L0SXV5"/>
<gene>
    <name evidence="10" type="ORF">AMAG_12295</name>
</gene>
<dbReference type="GO" id="GO:0005524">
    <property type="term" value="F:ATP binding"/>
    <property type="evidence" value="ECO:0007669"/>
    <property type="project" value="UniProtKB-UniRule"/>
</dbReference>
<feature type="binding site" evidence="7">
    <location>
        <position position="130"/>
    </location>
    <ligand>
        <name>ATP</name>
        <dbReference type="ChEBI" id="CHEBI:30616"/>
    </ligand>
</feature>
<evidence type="ECO:0000256" key="2">
    <source>
        <dbReference type="ARBA" id="ARBA00022527"/>
    </source>
</evidence>
<evidence type="ECO:0000313" key="11">
    <source>
        <dbReference type="Proteomes" id="UP000054350"/>
    </source>
</evidence>
<evidence type="ECO:0000256" key="3">
    <source>
        <dbReference type="ARBA" id="ARBA00022679"/>
    </source>
</evidence>
<dbReference type="InterPro" id="IPR000719">
    <property type="entry name" value="Prot_kinase_dom"/>
</dbReference>
<dbReference type="GO" id="GO:0005737">
    <property type="term" value="C:cytoplasm"/>
    <property type="evidence" value="ECO:0007669"/>
    <property type="project" value="TreeGrafter"/>
</dbReference>
<evidence type="ECO:0000256" key="8">
    <source>
        <dbReference type="SAM" id="MobiDB-lite"/>
    </source>
</evidence>
<dbReference type="InterPro" id="IPR017441">
    <property type="entry name" value="Protein_kinase_ATP_BS"/>
</dbReference>
<feature type="domain" description="Protein kinase" evidence="9">
    <location>
        <begin position="97"/>
        <end position="352"/>
    </location>
</feature>
<dbReference type="Gene3D" id="1.10.510.10">
    <property type="entry name" value="Transferase(Phosphotransferase) domain 1"/>
    <property type="match status" value="1"/>
</dbReference>
<dbReference type="GO" id="GO:0000226">
    <property type="term" value="P:microtubule cytoskeleton organization"/>
    <property type="evidence" value="ECO:0007669"/>
    <property type="project" value="TreeGrafter"/>
</dbReference>
<feature type="region of interest" description="Disordered" evidence="8">
    <location>
        <begin position="549"/>
        <end position="590"/>
    </location>
</feature>
<dbReference type="eggNOG" id="KOG0583">
    <property type="taxonomic scope" value="Eukaryota"/>
</dbReference>
<dbReference type="FunFam" id="1.10.510.10:FF:000571">
    <property type="entry name" value="Maternal embryonic leucine zipper kinase"/>
    <property type="match status" value="1"/>
</dbReference>
<comment type="similarity">
    <text evidence="1">Belongs to the protein kinase superfamily. CAMK Ser/Thr protein kinase family. NIM1 subfamily.</text>
</comment>
<dbReference type="SMART" id="SM00220">
    <property type="entry name" value="S_TKc"/>
    <property type="match status" value="1"/>
</dbReference>
<evidence type="ECO:0000256" key="6">
    <source>
        <dbReference type="ARBA" id="ARBA00022840"/>
    </source>
</evidence>
<feature type="compositionally biased region" description="Polar residues" evidence="8">
    <location>
        <begin position="564"/>
        <end position="578"/>
    </location>
</feature>
<evidence type="ECO:0000313" key="10">
    <source>
        <dbReference type="EMBL" id="KNE67225.1"/>
    </source>
</evidence>
<keyword evidence="11" id="KW-1185">Reference proteome</keyword>
<protein>
    <submittedName>
        <fullName evidence="10">CAMK/CAMKL/KIN1 protein kinase</fullName>
    </submittedName>
</protein>
<sequence>MPAIFATRLRLAMTTSTMTAPLATTPAVPEPEPAMPANQPVATHDLAAGQWEHPFFRHGTLTYTPDPAASTTDGKASTGNSSATSGKRHGVTRLDRYTLGRTLGQGSMGKVKLAMDDHGRKYAVKIVARKSIATAEDDQSAEARILREASVMFLLDHPHIAQLYDAIVTPTHFYFFMEYVNGGQLLDYIVANGRLPELKAVSFAQMILSAIEYCHEHHIVHRDLKIENILLDKKGKIKLIDFGLCNFFDRDSLLHTFCGSLYFASPELLSAQPYHAPPTDVWSFGVILYVLVCARVPFDAPSLPALHAKIRAGDLAFPSHLSPSLVDLLKRILCTDPARRITVAGIKSHPWFTGAALGSPQPPRPSYVPNRTARLHALHTLFGGAPVHDPATYAAAAAALGPSHRDTIDLLVNITHVPEHHLLTVLPDQHSHLHSLYVLTLEWLDRIHAEAVGIRGAPAEPVTPASLDEVAKPHARIAPLPVVDSVLSHLDAHSAAQISDPHPKSVLLDEAHADSADDLYTPPAGGMPRAMGLMTPSLDTLATKVSLMHVSGSGQQQQDRRSNRFTSYTPAPSSTNASRPPRSGTASAAVSSTSLAAPPFAAVVRPHATSRLGSTDSATAVPVPATAPAPAAAIAPGMNVRMRGPPPSPARPNRQHLLTMPTNMSLATTATTTAAGGGGSDRRGKGPLRTLLAGAMAIPLPSDASSGRDPVGRLCALARSMHLAVVATTAVQGVLTKAATFQHSPSVAGVEPTVFSVKLAKIGFGLLGPCLAFKFKSGDADTFRMLVMSLQREWERAAENGAAVSEVPQQGGMVPAGVLL</sequence>
<dbReference type="PANTHER" id="PTHR24346:SF82">
    <property type="entry name" value="KP78A-RELATED"/>
    <property type="match status" value="1"/>
</dbReference>
<dbReference type="GO" id="GO:0004674">
    <property type="term" value="F:protein serine/threonine kinase activity"/>
    <property type="evidence" value="ECO:0007669"/>
    <property type="project" value="UniProtKB-KW"/>
</dbReference>
<evidence type="ECO:0000256" key="4">
    <source>
        <dbReference type="ARBA" id="ARBA00022741"/>
    </source>
</evidence>
<evidence type="ECO:0000256" key="7">
    <source>
        <dbReference type="PROSITE-ProRule" id="PRU10141"/>
    </source>
</evidence>
<dbReference type="Pfam" id="PF00069">
    <property type="entry name" value="Pkinase"/>
    <property type="match status" value="1"/>
</dbReference>
<dbReference type="GO" id="GO:0035556">
    <property type="term" value="P:intracellular signal transduction"/>
    <property type="evidence" value="ECO:0007669"/>
    <property type="project" value="TreeGrafter"/>
</dbReference>
<reference evidence="11" key="2">
    <citation type="submission" date="2009-11" db="EMBL/GenBank/DDBJ databases">
        <title>The Genome Sequence of Allomyces macrogynus strain ATCC 38327.</title>
        <authorList>
            <consortium name="The Broad Institute Genome Sequencing Platform"/>
            <person name="Russ C."/>
            <person name="Cuomo C."/>
            <person name="Shea T."/>
            <person name="Young S.K."/>
            <person name="Zeng Q."/>
            <person name="Koehrsen M."/>
            <person name="Haas B."/>
            <person name="Borodovsky M."/>
            <person name="Guigo R."/>
            <person name="Alvarado L."/>
            <person name="Berlin A."/>
            <person name="Borenstein D."/>
            <person name="Chen Z."/>
            <person name="Engels R."/>
            <person name="Freedman E."/>
            <person name="Gellesch M."/>
            <person name="Goldberg J."/>
            <person name="Griggs A."/>
            <person name="Gujja S."/>
            <person name="Heiman D."/>
            <person name="Hepburn T."/>
            <person name="Howarth C."/>
            <person name="Jen D."/>
            <person name="Larson L."/>
            <person name="Lewis B."/>
            <person name="Mehta T."/>
            <person name="Park D."/>
            <person name="Pearson M."/>
            <person name="Roberts A."/>
            <person name="Saif S."/>
            <person name="Shenoy N."/>
            <person name="Sisk P."/>
            <person name="Stolte C."/>
            <person name="Sykes S."/>
            <person name="Walk T."/>
            <person name="White J."/>
            <person name="Yandava C."/>
            <person name="Burger G."/>
            <person name="Gray M.W."/>
            <person name="Holland P.W.H."/>
            <person name="King N."/>
            <person name="Lang F.B.F."/>
            <person name="Roger A.J."/>
            <person name="Ruiz-Trillo I."/>
            <person name="Lander E."/>
            <person name="Nusbaum C."/>
        </authorList>
    </citation>
    <scope>NUCLEOTIDE SEQUENCE [LARGE SCALE GENOMIC DNA]</scope>
    <source>
        <strain evidence="11">ATCC 38327</strain>
    </source>
</reference>
<keyword evidence="3" id="KW-0808">Transferase</keyword>
<evidence type="ECO:0000256" key="5">
    <source>
        <dbReference type="ARBA" id="ARBA00022777"/>
    </source>
</evidence>
<dbReference type="OrthoDB" id="193931at2759"/>
<dbReference type="PANTHER" id="PTHR24346">
    <property type="entry name" value="MAP/MICROTUBULE AFFINITY-REGULATING KINASE"/>
    <property type="match status" value="1"/>
</dbReference>
<keyword evidence="2" id="KW-0723">Serine/threonine-protein kinase</keyword>
<dbReference type="Proteomes" id="UP000054350">
    <property type="component" value="Unassembled WGS sequence"/>
</dbReference>
<dbReference type="OMA" id="RIQPATF"/>
<dbReference type="VEuPathDB" id="FungiDB:AMAG_12295"/>
<reference evidence="10 11" key="1">
    <citation type="submission" date="2009-11" db="EMBL/GenBank/DDBJ databases">
        <title>Annotation of Allomyces macrogynus ATCC 38327.</title>
        <authorList>
            <consortium name="The Broad Institute Genome Sequencing Platform"/>
            <person name="Russ C."/>
            <person name="Cuomo C."/>
            <person name="Burger G."/>
            <person name="Gray M.W."/>
            <person name="Holland P.W.H."/>
            <person name="King N."/>
            <person name="Lang F.B.F."/>
            <person name="Roger A.J."/>
            <person name="Ruiz-Trillo I."/>
            <person name="Young S.K."/>
            <person name="Zeng Q."/>
            <person name="Gargeya S."/>
            <person name="Fitzgerald M."/>
            <person name="Haas B."/>
            <person name="Abouelleil A."/>
            <person name="Alvarado L."/>
            <person name="Arachchi H.M."/>
            <person name="Berlin A."/>
            <person name="Chapman S.B."/>
            <person name="Gearin G."/>
            <person name="Goldberg J."/>
            <person name="Griggs A."/>
            <person name="Gujja S."/>
            <person name="Hansen M."/>
            <person name="Heiman D."/>
            <person name="Howarth C."/>
            <person name="Larimer J."/>
            <person name="Lui A."/>
            <person name="MacDonald P.J.P."/>
            <person name="McCowen C."/>
            <person name="Montmayeur A."/>
            <person name="Murphy C."/>
            <person name="Neiman D."/>
            <person name="Pearson M."/>
            <person name="Priest M."/>
            <person name="Roberts A."/>
            <person name="Saif S."/>
            <person name="Shea T."/>
            <person name="Sisk P."/>
            <person name="Stolte C."/>
            <person name="Sykes S."/>
            <person name="Wortman J."/>
            <person name="Nusbaum C."/>
            <person name="Birren B."/>
        </authorList>
    </citation>
    <scope>NUCLEOTIDE SEQUENCE [LARGE SCALE GENOMIC DNA]</scope>
    <source>
        <strain evidence="10 11">ATCC 38327</strain>
    </source>
</reference>
<dbReference type="PROSITE" id="PS00108">
    <property type="entry name" value="PROTEIN_KINASE_ST"/>
    <property type="match status" value="1"/>
</dbReference>
<organism evidence="10 11">
    <name type="scientific">Allomyces macrogynus (strain ATCC 38327)</name>
    <name type="common">Allomyces javanicus var. macrogynus</name>
    <dbReference type="NCBI Taxonomy" id="578462"/>
    <lineage>
        <taxon>Eukaryota</taxon>
        <taxon>Fungi</taxon>
        <taxon>Fungi incertae sedis</taxon>
        <taxon>Blastocladiomycota</taxon>
        <taxon>Blastocladiomycetes</taxon>
        <taxon>Blastocladiales</taxon>
        <taxon>Blastocladiaceae</taxon>
        <taxon>Allomyces</taxon>
    </lineage>
</organism>
<dbReference type="SUPFAM" id="SSF56112">
    <property type="entry name" value="Protein kinase-like (PK-like)"/>
    <property type="match status" value="1"/>
</dbReference>
<dbReference type="CDD" id="cd14003">
    <property type="entry name" value="STKc_AMPK-like"/>
    <property type="match status" value="1"/>
</dbReference>
<keyword evidence="5 10" id="KW-0418">Kinase</keyword>
<name>A0A0L0SXV5_ALLM3</name>
<dbReference type="PROSITE" id="PS50011">
    <property type="entry name" value="PROTEIN_KINASE_DOM"/>
    <property type="match status" value="1"/>
</dbReference>
<accession>A0A0L0SXV5</accession>
<dbReference type="STRING" id="578462.A0A0L0SXV5"/>
<feature type="region of interest" description="Disordered" evidence="8">
    <location>
        <begin position="62"/>
        <end position="91"/>
    </location>
</feature>
<evidence type="ECO:0000259" key="9">
    <source>
        <dbReference type="PROSITE" id="PS50011"/>
    </source>
</evidence>
<feature type="compositionally biased region" description="Polar residues" evidence="8">
    <location>
        <begin position="69"/>
        <end position="85"/>
    </location>
</feature>
<keyword evidence="4 7" id="KW-0547">Nucleotide-binding</keyword>
<keyword evidence="6 7" id="KW-0067">ATP-binding</keyword>
<evidence type="ECO:0000256" key="1">
    <source>
        <dbReference type="ARBA" id="ARBA00010791"/>
    </source>
</evidence>
<dbReference type="PROSITE" id="PS00107">
    <property type="entry name" value="PROTEIN_KINASE_ATP"/>
    <property type="match status" value="1"/>
</dbReference>
<proteinExistence type="inferred from homology"/>
<dbReference type="EMBL" id="GG745352">
    <property type="protein sequence ID" value="KNE67225.1"/>
    <property type="molecule type" value="Genomic_DNA"/>
</dbReference>
<dbReference type="InterPro" id="IPR011009">
    <property type="entry name" value="Kinase-like_dom_sf"/>
</dbReference>